<dbReference type="EMBL" id="WIGO01000049">
    <property type="protein sequence ID" value="KAF6834330.1"/>
    <property type="molecule type" value="Genomic_DNA"/>
</dbReference>
<protein>
    <submittedName>
        <fullName evidence="2">Uncharacterized protein</fullName>
    </submittedName>
</protein>
<evidence type="ECO:0000313" key="3">
    <source>
        <dbReference type="Proteomes" id="UP000654918"/>
    </source>
</evidence>
<feature type="compositionally biased region" description="Low complexity" evidence="1">
    <location>
        <begin position="92"/>
        <end position="102"/>
    </location>
</feature>
<proteinExistence type="predicted"/>
<feature type="region of interest" description="Disordered" evidence="1">
    <location>
        <begin position="305"/>
        <end position="325"/>
    </location>
</feature>
<name>A0A8H6KNH4_9PEZI</name>
<keyword evidence="3" id="KW-1185">Reference proteome</keyword>
<evidence type="ECO:0000256" key="1">
    <source>
        <dbReference type="SAM" id="MobiDB-lite"/>
    </source>
</evidence>
<evidence type="ECO:0000313" key="2">
    <source>
        <dbReference type="EMBL" id="KAF6834330.1"/>
    </source>
</evidence>
<dbReference type="Proteomes" id="UP000654918">
    <property type="component" value="Unassembled WGS sequence"/>
</dbReference>
<feature type="region of interest" description="Disordered" evidence="1">
    <location>
        <begin position="51"/>
        <end position="145"/>
    </location>
</feature>
<organism evidence="2 3">
    <name type="scientific">Colletotrichum plurivorum</name>
    <dbReference type="NCBI Taxonomy" id="2175906"/>
    <lineage>
        <taxon>Eukaryota</taxon>
        <taxon>Fungi</taxon>
        <taxon>Dikarya</taxon>
        <taxon>Ascomycota</taxon>
        <taxon>Pezizomycotina</taxon>
        <taxon>Sordariomycetes</taxon>
        <taxon>Hypocreomycetidae</taxon>
        <taxon>Glomerellales</taxon>
        <taxon>Glomerellaceae</taxon>
        <taxon>Colletotrichum</taxon>
        <taxon>Colletotrichum orchidearum species complex</taxon>
    </lineage>
</organism>
<dbReference type="AlphaFoldDB" id="A0A8H6KNH4"/>
<reference evidence="2" key="1">
    <citation type="journal article" date="2020" name="Phytopathology">
        <title>Genome Sequence Resources of Colletotrichum truncatum, C. plurivorum, C. musicola, and C. sojae: Four Species Pathogenic to Soybean (Glycine max).</title>
        <authorList>
            <person name="Rogerio F."/>
            <person name="Boufleur T.R."/>
            <person name="Ciampi-Guillardi M."/>
            <person name="Sukno S.A."/>
            <person name="Thon M.R."/>
            <person name="Massola Junior N.S."/>
            <person name="Baroncelli R."/>
        </authorList>
    </citation>
    <scope>NUCLEOTIDE SEQUENCE</scope>
    <source>
        <strain evidence="2">LFN00145</strain>
    </source>
</reference>
<accession>A0A8H6KNH4</accession>
<feature type="compositionally biased region" description="Basic and acidic residues" evidence="1">
    <location>
        <begin position="58"/>
        <end position="68"/>
    </location>
</feature>
<gene>
    <name evidence="2" type="ORF">CPLU01_04966</name>
</gene>
<comment type="caution">
    <text evidence="2">The sequence shown here is derived from an EMBL/GenBank/DDBJ whole genome shotgun (WGS) entry which is preliminary data.</text>
</comment>
<sequence length="363" mass="39174">MPKVWSEEAERDLLLAALTAYNKDGGNFRFNWGRTREEMARLGYTFTESAMSQRWSKLNKDTKTRAETADSGDPAGPSGVTARSGTRKRGARSSSGATSSRGNAGGSNQLARQMAANACAADTGGDDEESDLDVKPPVPKRTKTDGNLVENLAGRSIDLTVDSKEHDNDVQVVAAGKVASRAKSAGKKKLGKMKFGTLTPGSIMEPPVIPLANTSIEKAFKIEQNGRSQGGAAGFKVDPDLDERRRERSVTIGWMPENKNAAITEARTAICQEAYRFAFNLPGAEVQVDDMEVDGKNMHNKVVNNGEIGGTEVGSPKIDNLKTGKQVDKDDDDICGNLEFDDFGFDIMNPQTMNFSFVDPALL</sequence>